<dbReference type="InterPro" id="IPR051401">
    <property type="entry name" value="GtrA_CellWall_Glycosyl"/>
</dbReference>
<feature type="domain" description="GtrA/DPMS transmembrane" evidence="7">
    <location>
        <begin position="42"/>
        <end position="174"/>
    </location>
</feature>
<keyword evidence="5 6" id="KW-0472">Membrane</keyword>
<feature type="transmembrane region" description="Helical" evidence="6">
    <location>
        <begin position="40"/>
        <end position="58"/>
    </location>
</feature>
<organism evidence="8 9">
    <name type="scientific">Candidatus Andersenbacteria bacterium CG10_big_fil_rev_8_21_14_0_10_54_11</name>
    <dbReference type="NCBI Taxonomy" id="1974485"/>
    <lineage>
        <taxon>Bacteria</taxon>
        <taxon>Candidatus Anderseniibacteriota</taxon>
    </lineage>
</organism>
<feature type="transmembrane region" description="Helical" evidence="6">
    <location>
        <begin position="78"/>
        <end position="96"/>
    </location>
</feature>
<dbReference type="Pfam" id="PF04138">
    <property type="entry name" value="GtrA_DPMS_TM"/>
    <property type="match status" value="1"/>
</dbReference>
<evidence type="ECO:0000256" key="4">
    <source>
        <dbReference type="ARBA" id="ARBA00022989"/>
    </source>
</evidence>
<evidence type="ECO:0000256" key="3">
    <source>
        <dbReference type="ARBA" id="ARBA00022692"/>
    </source>
</evidence>
<keyword evidence="4 6" id="KW-1133">Transmembrane helix</keyword>
<evidence type="ECO:0000256" key="5">
    <source>
        <dbReference type="ARBA" id="ARBA00023136"/>
    </source>
</evidence>
<gene>
    <name evidence="8" type="ORF">COT71_04105</name>
</gene>
<protein>
    <recommendedName>
        <fullName evidence="7">GtrA/DPMS transmembrane domain-containing protein</fullName>
    </recommendedName>
</protein>
<evidence type="ECO:0000313" key="9">
    <source>
        <dbReference type="Proteomes" id="UP000230731"/>
    </source>
</evidence>
<dbReference type="Proteomes" id="UP000230731">
    <property type="component" value="Unassembled WGS sequence"/>
</dbReference>
<dbReference type="InterPro" id="IPR007267">
    <property type="entry name" value="GtrA_DPMS_TM"/>
</dbReference>
<dbReference type="GO" id="GO:0000271">
    <property type="term" value="P:polysaccharide biosynthetic process"/>
    <property type="evidence" value="ECO:0007669"/>
    <property type="project" value="InterPro"/>
</dbReference>
<reference evidence="9" key="1">
    <citation type="submission" date="2017-09" db="EMBL/GenBank/DDBJ databases">
        <title>Depth-based differentiation of microbial function through sediment-hosted aquifers and enrichment of novel symbionts in the deep terrestrial subsurface.</title>
        <authorList>
            <person name="Probst A.J."/>
            <person name="Ladd B."/>
            <person name="Jarett J.K."/>
            <person name="Geller-Mcgrath D.E."/>
            <person name="Sieber C.M.K."/>
            <person name="Emerson J.B."/>
            <person name="Anantharaman K."/>
            <person name="Thomas B.C."/>
            <person name="Malmstrom R."/>
            <person name="Stieglmeier M."/>
            <person name="Klingl A."/>
            <person name="Woyke T."/>
            <person name="Ryan C.M."/>
            <person name="Banfield J.F."/>
        </authorList>
    </citation>
    <scope>NUCLEOTIDE SEQUENCE [LARGE SCALE GENOMIC DNA]</scope>
</reference>
<dbReference type="EMBL" id="PEZP01000043">
    <property type="protein sequence ID" value="PIT97851.1"/>
    <property type="molecule type" value="Genomic_DNA"/>
</dbReference>
<dbReference type="PANTHER" id="PTHR38459:SF1">
    <property type="entry name" value="PROPHAGE BACTOPRENOL-LINKED GLUCOSE TRANSLOCASE HOMOLOG"/>
    <property type="match status" value="1"/>
</dbReference>
<name>A0A2M6WYI8_9BACT</name>
<evidence type="ECO:0000256" key="2">
    <source>
        <dbReference type="ARBA" id="ARBA00009399"/>
    </source>
</evidence>
<comment type="caution">
    <text evidence="8">The sequence shown here is derived from an EMBL/GenBank/DDBJ whole genome shotgun (WGS) entry which is preliminary data.</text>
</comment>
<keyword evidence="3 6" id="KW-0812">Transmembrane</keyword>
<comment type="similarity">
    <text evidence="2">Belongs to the GtrA family.</text>
</comment>
<dbReference type="GO" id="GO:0005886">
    <property type="term" value="C:plasma membrane"/>
    <property type="evidence" value="ECO:0007669"/>
    <property type="project" value="TreeGrafter"/>
</dbReference>
<comment type="subcellular location">
    <subcellularLocation>
        <location evidence="1">Membrane</location>
        <topology evidence="1">Multi-pass membrane protein</topology>
    </subcellularLocation>
</comment>
<dbReference type="AlphaFoldDB" id="A0A2M6WYI8"/>
<evidence type="ECO:0000256" key="6">
    <source>
        <dbReference type="SAM" id="Phobius"/>
    </source>
</evidence>
<evidence type="ECO:0000256" key="1">
    <source>
        <dbReference type="ARBA" id="ARBA00004141"/>
    </source>
</evidence>
<evidence type="ECO:0000313" key="8">
    <source>
        <dbReference type="EMBL" id="PIT97851.1"/>
    </source>
</evidence>
<proteinExistence type="inferred from homology"/>
<dbReference type="PANTHER" id="PTHR38459">
    <property type="entry name" value="PROPHAGE BACTOPRENOL-LINKED GLUCOSE TRANSLOCASE HOMOLOG"/>
    <property type="match status" value="1"/>
</dbReference>
<feature type="transmembrane region" description="Helical" evidence="6">
    <location>
        <begin position="156"/>
        <end position="174"/>
    </location>
</feature>
<accession>A0A2M6WYI8</accession>
<feature type="transmembrane region" description="Helical" evidence="6">
    <location>
        <begin position="117"/>
        <end position="136"/>
    </location>
</feature>
<evidence type="ECO:0000259" key="7">
    <source>
        <dbReference type="Pfam" id="PF04138"/>
    </source>
</evidence>
<sequence>MEKLNGAPLNTLSTSNMLTAWAERLVASAPPLYRTTAKQFIKFGVTGTVGAVVDFTTYNLLTRGLGWMTFYTVLGQKIIMANNVSVFFAIISNFVLNKYWTFRDSSTKVVRQWTGYFFLNVFTWALNQLLVSYFVFQVPLMADLFGNQRDNAAKALAIGIILFLNFFGSKFFIFRRQTAIRSSLAAQSWRQR</sequence>